<dbReference type="GO" id="GO:0016780">
    <property type="term" value="F:phosphotransferase activity, for other substituted phosphate groups"/>
    <property type="evidence" value="ECO:0007669"/>
    <property type="project" value="InterPro"/>
</dbReference>
<reference evidence="13 14" key="1">
    <citation type="submission" date="2017-09" db="EMBL/GenBank/DDBJ databases">
        <title>Depth-based differentiation of microbial function through sediment-hosted aquifers and enrichment of novel symbionts in the deep terrestrial subsurface.</title>
        <authorList>
            <person name="Probst A.J."/>
            <person name="Ladd B."/>
            <person name="Jarett J.K."/>
            <person name="Geller-Mcgrath D.E."/>
            <person name="Sieber C.M."/>
            <person name="Emerson J.B."/>
            <person name="Anantharaman K."/>
            <person name="Thomas B.C."/>
            <person name="Malmstrom R."/>
            <person name="Stieglmeier M."/>
            <person name="Klingl A."/>
            <person name="Woyke T."/>
            <person name="Ryan C.M."/>
            <person name="Banfield J.F."/>
        </authorList>
    </citation>
    <scope>NUCLEOTIDE SEQUENCE [LARGE SCALE GENOMIC DNA]</scope>
    <source>
        <strain evidence="13">CG11_big_fil_rev_8_21_14_0_20_39_34</strain>
    </source>
</reference>
<evidence type="ECO:0000313" key="13">
    <source>
        <dbReference type="EMBL" id="PIR04233.1"/>
    </source>
</evidence>
<dbReference type="PROSITE" id="PS00379">
    <property type="entry name" value="CDP_ALCOHOL_P_TRANSF"/>
    <property type="match status" value="1"/>
</dbReference>
<dbReference type="InterPro" id="IPR000462">
    <property type="entry name" value="CDP-OH_P_trans"/>
</dbReference>
<dbReference type="Proteomes" id="UP000229600">
    <property type="component" value="Unassembled WGS sequence"/>
</dbReference>
<feature type="transmembrane region" description="Helical" evidence="12">
    <location>
        <begin position="157"/>
        <end position="177"/>
    </location>
</feature>
<dbReference type="EMBL" id="PCWN01000007">
    <property type="protein sequence ID" value="PIR04233.1"/>
    <property type="molecule type" value="Genomic_DNA"/>
</dbReference>
<evidence type="ECO:0000256" key="3">
    <source>
        <dbReference type="ARBA" id="ARBA00022516"/>
    </source>
</evidence>
<evidence type="ECO:0000256" key="11">
    <source>
        <dbReference type="RuleBase" id="RU003750"/>
    </source>
</evidence>
<evidence type="ECO:0000256" key="5">
    <source>
        <dbReference type="ARBA" id="ARBA00022692"/>
    </source>
</evidence>
<evidence type="ECO:0000256" key="4">
    <source>
        <dbReference type="ARBA" id="ARBA00022679"/>
    </source>
</evidence>
<feature type="transmembrane region" description="Helical" evidence="12">
    <location>
        <begin position="183"/>
        <end position="205"/>
    </location>
</feature>
<evidence type="ECO:0000256" key="8">
    <source>
        <dbReference type="ARBA" id="ARBA00023136"/>
    </source>
</evidence>
<dbReference type="InterPro" id="IPR048254">
    <property type="entry name" value="CDP_ALCOHOL_P_TRANSF_CS"/>
</dbReference>
<dbReference type="GO" id="GO:0016020">
    <property type="term" value="C:membrane"/>
    <property type="evidence" value="ECO:0007669"/>
    <property type="project" value="UniProtKB-SubCell"/>
</dbReference>
<evidence type="ECO:0000256" key="6">
    <source>
        <dbReference type="ARBA" id="ARBA00022989"/>
    </source>
</evidence>
<gene>
    <name evidence="13" type="ORF">COV59_03565</name>
</gene>
<evidence type="ECO:0000256" key="1">
    <source>
        <dbReference type="ARBA" id="ARBA00004141"/>
    </source>
</evidence>
<comment type="subcellular location">
    <subcellularLocation>
        <location evidence="1">Membrane</location>
        <topology evidence="1">Multi-pass membrane protein</topology>
    </subcellularLocation>
</comment>
<dbReference type="Pfam" id="PF01066">
    <property type="entry name" value="CDP-OH_P_transf"/>
    <property type="match status" value="1"/>
</dbReference>
<protein>
    <recommendedName>
        <fullName evidence="15">CDP-diacylglycerol--glycerol-3-phosphate 3-phosphatidyltransferase</fullName>
    </recommendedName>
</protein>
<keyword evidence="3" id="KW-0444">Lipid biosynthesis</keyword>
<evidence type="ECO:0000256" key="9">
    <source>
        <dbReference type="ARBA" id="ARBA00023209"/>
    </source>
</evidence>
<dbReference type="InterPro" id="IPR043130">
    <property type="entry name" value="CDP-OH_PTrfase_TM_dom"/>
</dbReference>
<comment type="similarity">
    <text evidence="2 11">Belongs to the CDP-alcohol phosphatidyltransferase class-I family.</text>
</comment>
<dbReference type="Gene3D" id="1.20.120.1760">
    <property type="match status" value="1"/>
</dbReference>
<keyword evidence="9" id="KW-0594">Phospholipid biosynthesis</keyword>
<dbReference type="AlphaFoldDB" id="A0A2H0N5R6"/>
<dbReference type="GO" id="GO:0046474">
    <property type="term" value="P:glycerophospholipid biosynthetic process"/>
    <property type="evidence" value="ECO:0007669"/>
    <property type="project" value="TreeGrafter"/>
</dbReference>
<dbReference type="PANTHER" id="PTHR14269">
    <property type="entry name" value="CDP-DIACYLGLYCEROL--GLYCEROL-3-PHOSPHATE 3-PHOSPHATIDYLTRANSFERASE-RELATED"/>
    <property type="match status" value="1"/>
</dbReference>
<name>A0A2H0N5R6_9BACT</name>
<sequence>MEKIINILKKKDPELFYYQKAEHIHLHDRFIEKLFLWFLPYPVTPNRVTMFRILMTPVILLLVGFAHYKMGVLIFLGVAFTDAIDGAMARTRNQVTKFGMLFDPLADKLLIGSMVLLLVFRYFDFWIGFSILFLEIAFILSALVAKAKFRTVRMANLWGKLKMILQVLAVFLTLMALLLDFPLLLHIAGWIFGFAIGFAILSLFAQGV</sequence>
<keyword evidence="6 12" id="KW-1133">Transmembrane helix</keyword>
<keyword evidence="4 11" id="KW-0808">Transferase</keyword>
<feature type="transmembrane region" description="Helical" evidence="12">
    <location>
        <begin position="126"/>
        <end position="145"/>
    </location>
</feature>
<evidence type="ECO:0000256" key="2">
    <source>
        <dbReference type="ARBA" id="ARBA00010441"/>
    </source>
</evidence>
<dbReference type="PANTHER" id="PTHR14269:SF62">
    <property type="entry name" value="CDP-DIACYLGLYCEROL--GLYCEROL-3-PHOSPHATE 3-PHOSPHATIDYLTRANSFERASE 1, CHLOROPLASTIC"/>
    <property type="match status" value="1"/>
</dbReference>
<keyword evidence="10" id="KW-1208">Phospholipid metabolism</keyword>
<keyword evidence="5 12" id="KW-0812">Transmembrane</keyword>
<keyword evidence="7" id="KW-0443">Lipid metabolism</keyword>
<organism evidence="13 14">
    <name type="scientific">Candidatus Magasanikbacteria bacterium CG11_big_fil_rev_8_21_14_0_20_39_34</name>
    <dbReference type="NCBI Taxonomy" id="1974653"/>
    <lineage>
        <taxon>Bacteria</taxon>
        <taxon>Candidatus Magasanikiibacteriota</taxon>
    </lineage>
</organism>
<accession>A0A2H0N5R6</accession>
<evidence type="ECO:0000256" key="10">
    <source>
        <dbReference type="ARBA" id="ARBA00023264"/>
    </source>
</evidence>
<comment type="caution">
    <text evidence="13">The sequence shown here is derived from an EMBL/GenBank/DDBJ whole genome shotgun (WGS) entry which is preliminary data.</text>
</comment>
<evidence type="ECO:0000256" key="7">
    <source>
        <dbReference type="ARBA" id="ARBA00023098"/>
    </source>
</evidence>
<keyword evidence="8 12" id="KW-0472">Membrane</keyword>
<evidence type="ECO:0008006" key="15">
    <source>
        <dbReference type="Google" id="ProtNLM"/>
    </source>
</evidence>
<evidence type="ECO:0000256" key="12">
    <source>
        <dbReference type="SAM" id="Phobius"/>
    </source>
</evidence>
<evidence type="ECO:0000313" key="14">
    <source>
        <dbReference type="Proteomes" id="UP000229600"/>
    </source>
</evidence>
<proteinExistence type="inferred from homology"/>
<dbReference type="InterPro" id="IPR050324">
    <property type="entry name" value="CDP-alcohol_PTase-I"/>
</dbReference>